<organism evidence="1">
    <name type="scientific">Lepeophtheirus salmonis</name>
    <name type="common">Salmon louse</name>
    <name type="synonym">Caligus salmonis</name>
    <dbReference type="NCBI Taxonomy" id="72036"/>
    <lineage>
        <taxon>Eukaryota</taxon>
        <taxon>Metazoa</taxon>
        <taxon>Ecdysozoa</taxon>
        <taxon>Arthropoda</taxon>
        <taxon>Crustacea</taxon>
        <taxon>Multicrustacea</taxon>
        <taxon>Hexanauplia</taxon>
        <taxon>Copepoda</taxon>
        <taxon>Siphonostomatoida</taxon>
        <taxon>Caligidae</taxon>
        <taxon>Lepeophtheirus</taxon>
    </lineage>
</organism>
<proteinExistence type="predicted"/>
<dbReference type="EMBL" id="HACA01002487">
    <property type="protein sequence ID" value="CDW19848.1"/>
    <property type="molecule type" value="Transcribed_RNA"/>
</dbReference>
<reference evidence="1" key="1">
    <citation type="submission" date="2014-05" db="EMBL/GenBank/DDBJ databases">
        <authorList>
            <person name="Chronopoulou M."/>
        </authorList>
    </citation>
    <scope>NUCLEOTIDE SEQUENCE</scope>
    <source>
        <tissue evidence="1">Whole organism</tissue>
    </source>
</reference>
<name>A0A0K2T1I2_LEPSM</name>
<evidence type="ECO:0000313" key="1">
    <source>
        <dbReference type="EMBL" id="CDW19848.1"/>
    </source>
</evidence>
<protein>
    <submittedName>
        <fullName evidence="1">Uncharacterized protein</fullName>
    </submittedName>
</protein>
<sequence length="18" mass="2300">MSTHTSYYLILRYYVFKN</sequence>
<dbReference type="AlphaFoldDB" id="A0A0K2T1I2"/>
<accession>A0A0K2T1I2</accession>